<sequence>MTSFTMSSSKKYTRGIGLASITLGALLLGGASAQAHEHTSGRIHNRKMVPTVNMDHHYEHSSLGGGNNNNDMMYGAAPDMRMPYGGGGYGMPQPIAQTGPGPLAQLLFASAGGAGGIAAESNQQPPAMQMLKLMAAANNQANDATPKMLQLVMQIGNGDGAAIDILKTVLETHVLKTMSAEQLSSLKNKETAHISKVIELGQDLTQKSLQFEEALTKDATQLSDELEAAANELSTLDTPEMLAVIAGVLEKMVKTAQNDSTTANVSNDNDEVNEMMEKNEEQEIADVADDAGLDITDNMDDEEMDAYMQKEMKDDVKEYEQEFADEWDDEHN</sequence>
<protein>
    <submittedName>
        <fullName evidence="1">Uncharacterized protein</fullName>
    </submittedName>
</protein>
<organism evidence="1 2">
    <name type="scientific">Pycnococcus provasolii</name>
    <dbReference type="NCBI Taxonomy" id="41880"/>
    <lineage>
        <taxon>Eukaryota</taxon>
        <taxon>Viridiplantae</taxon>
        <taxon>Chlorophyta</taxon>
        <taxon>Pseudoscourfieldiophyceae</taxon>
        <taxon>Pseudoscourfieldiales</taxon>
        <taxon>Pycnococcaceae</taxon>
        <taxon>Pycnococcus</taxon>
    </lineage>
</organism>
<keyword evidence="2" id="KW-1185">Reference proteome</keyword>
<reference evidence="1" key="1">
    <citation type="submission" date="2020-10" db="EMBL/GenBank/DDBJ databases">
        <title>Unveiling of a novel bifunctional photoreceptor, Dualchrome1, isolated from a cosmopolitan green alga.</title>
        <authorList>
            <person name="Suzuki S."/>
            <person name="Kawachi M."/>
        </authorList>
    </citation>
    <scope>NUCLEOTIDE SEQUENCE</scope>
    <source>
        <strain evidence="1">NIES 2893</strain>
    </source>
</reference>
<dbReference type="EMBL" id="BNJQ01000009">
    <property type="protein sequence ID" value="GHP05064.1"/>
    <property type="molecule type" value="Genomic_DNA"/>
</dbReference>
<comment type="caution">
    <text evidence="1">The sequence shown here is derived from an EMBL/GenBank/DDBJ whole genome shotgun (WGS) entry which is preliminary data.</text>
</comment>
<evidence type="ECO:0000313" key="1">
    <source>
        <dbReference type="EMBL" id="GHP05064.1"/>
    </source>
</evidence>
<accession>A0A830HDB3</accession>
<dbReference type="Proteomes" id="UP000660262">
    <property type="component" value="Unassembled WGS sequence"/>
</dbReference>
<gene>
    <name evidence="1" type="ORF">PPROV_000381600</name>
</gene>
<evidence type="ECO:0000313" key="2">
    <source>
        <dbReference type="Proteomes" id="UP000660262"/>
    </source>
</evidence>
<dbReference type="AlphaFoldDB" id="A0A830HDB3"/>
<proteinExistence type="predicted"/>
<name>A0A830HDB3_9CHLO</name>